<dbReference type="FunFam" id="3.40.640.10:FF:000004">
    <property type="entry name" value="Acetylornithine aminotransferase"/>
    <property type="match status" value="1"/>
</dbReference>
<feature type="binding site" evidence="5">
    <location>
        <position position="283"/>
    </location>
    <ligand>
        <name>pyridoxal 5'-phosphate</name>
        <dbReference type="ChEBI" id="CHEBI:597326"/>
    </ligand>
</feature>
<dbReference type="InterPro" id="IPR005814">
    <property type="entry name" value="Aminotrans_3"/>
</dbReference>
<dbReference type="InterPro" id="IPR049704">
    <property type="entry name" value="Aminotrans_3_PPA_site"/>
</dbReference>
<evidence type="ECO:0000256" key="4">
    <source>
        <dbReference type="ARBA" id="ARBA00022898"/>
    </source>
</evidence>
<comment type="subunit">
    <text evidence="5">Homodimer.</text>
</comment>
<dbReference type="CDD" id="cd00610">
    <property type="entry name" value="OAT_like"/>
    <property type="match status" value="1"/>
</dbReference>
<dbReference type="UniPathway" id="UPA00068">
    <property type="reaction ID" value="UER00109"/>
</dbReference>
<dbReference type="GO" id="GO:0030170">
    <property type="term" value="F:pyridoxal phosphate binding"/>
    <property type="evidence" value="ECO:0007669"/>
    <property type="project" value="InterPro"/>
</dbReference>
<keyword evidence="3 5" id="KW-0808">Transferase</keyword>
<protein>
    <recommendedName>
        <fullName evidence="5">Acetylornithine aminotransferase</fullName>
        <shortName evidence="5">ACOAT</shortName>
        <ecNumber evidence="5">2.6.1.11</ecNumber>
    </recommendedName>
</protein>
<dbReference type="InterPro" id="IPR015424">
    <property type="entry name" value="PyrdxlP-dep_Trfase"/>
</dbReference>
<sequence>MDELLERVKRLDADYVMQTYRRLPVAFVRGRGTRMWDSSGNEYLDMVGGLGVTVLGHCHPAVTEAICAQASRLIHTTNLYYVESQAELAKMLVERTFPGAKCFFANSGAEANEGALKLARKHHLDKGVARSKVVCLTGAFHGRTLATLSATGQPLKWAPFSPVVPGFVHVPPNDRDALSEAVDDQTAAVILEPVQGESGVHVLDESFLRAAREACDRVGAILIADEVQSGMGRTGTFYAMERSGVTADVVTIAKGLANGVPAAAFLARGEFGDVLTQGDHGTTFGGGFLTCEAARATLSAILDGDFVSNAEKVGSALDGRLRSMMDDIPAISEVRGRGLMLAVQLDRDVAHDVVLRCMEKGVLVNDVSPGVVRMLPALILTEQEAMTAADALEQALVELTN</sequence>
<dbReference type="InterPro" id="IPR050103">
    <property type="entry name" value="Class-III_PLP-dep_AT"/>
</dbReference>
<dbReference type="GO" id="GO:0042802">
    <property type="term" value="F:identical protein binding"/>
    <property type="evidence" value="ECO:0007669"/>
    <property type="project" value="TreeGrafter"/>
</dbReference>
<dbReference type="Proteomes" id="UP000233654">
    <property type="component" value="Unassembled WGS sequence"/>
</dbReference>
<dbReference type="HAMAP" id="MF_01107">
    <property type="entry name" value="ArgD_aminotrans_3"/>
    <property type="match status" value="1"/>
</dbReference>
<dbReference type="InterPro" id="IPR015422">
    <property type="entry name" value="PyrdxlP-dep_Trfase_small"/>
</dbReference>
<dbReference type="NCBIfam" id="NF002325">
    <property type="entry name" value="PRK01278.1"/>
    <property type="match status" value="1"/>
</dbReference>
<proteinExistence type="inferred from homology"/>
<dbReference type="Gene3D" id="3.40.640.10">
    <property type="entry name" value="Type I PLP-dependent aspartate aminotransferase-like (Major domain)"/>
    <property type="match status" value="1"/>
</dbReference>
<dbReference type="GO" id="GO:0005737">
    <property type="term" value="C:cytoplasm"/>
    <property type="evidence" value="ECO:0007669"/>
    <property type="project" value="UniProtKB-SubCell"/>
</dbReference>
<comment type="miscellaneous">
    <text evidence="5">May also have succinyldiaminopimelate aminotransferase activity, thus carrying out the corresponding step in lysine biosynthesis.</text>
</comment>
<dbReference type="Gene3D" id="3.90.1150.10">
    <property type="entry name" value="Aspartate Aminotransferase, domain 1"/>
    <property type="match status" value="1"/>
</dbReference>
<dbReference type="PANTHER" id="PTHR11986">
    <property type="entry name" value="AMINOTRANSFERASE CLASS III"/>
    <property type="match status" value="1"/>
</dbReference>
<dbReference type="InterPro" id="IPR004636">
    <property type="entry name" value="AcOrn/SuccOrn_fam"/>
</dbReference>
<dbReference type="PIRSF" id="PIRSF000521">
    <property type="entry name" value="Transaminase_4ab_Lys_Orn"/>
    <property type="match status" value="1"/>
</dbReference>
<comment type="pathway">
    <text evidence="5">Amino-acid biosynthesis; L-arginine biosynthesis; N(2)-acetyl-L-ornithine from L-glutamate: step 4/4.</text>
</comment>
<feature type="binding site" evidence="5">
    <location>
        <position position="143"/>
    </location>
    <ligand>
        <name>N(2)-acetyl-L-ornithine</name>
        <dbReference type="ChEBI" id="CHEBI:57805"/>
    </ligand>
</feature>
<feature type="binding site" evidence="5">
    <location>
        <begin position="225"/>
        <end position="228"/>
    </location>
    <ligand>
        <name>pyridoxal 5'-phosphate</name>
        <dbReference type="ChEBI" id="CHEBI:597326"/>
    </ligand>
</feature>
<keyword evidence="2 5" id="KW-0028">Amino-acid biosynthesis</keyword>
<reference evidence="6 7" key="1">
    <citation type="journal article" date="2017" name="ISME J.">
        <title>Potential for microbial H2 and metal transformations associated with novel bacteria and archaea in deep terrestrial subsurface sediments.</title>
        <authorList>
            <person name="Hernsdorf A.W."/>
            <person name="Amano Y."/>
            <person name="Miyakawa K."/>
            <person name="Ise K."/>
            <person name="Suzuki Y."/>
            <person name="Anantharaman K."/>
            <person name="Probst A."/>
            <person name="Burstein D."/>
            <person name="Thomas B.C."/>
            <person name="Banfield J.F."/>
        </authorList>
    </citation>
    <scope>NUCLEOTIDE SEQUENCE [LARGE SCALE GENOMIC DNA]</scope>
    <source>
        <strain evidence="6">HGW-Actinobacteria-3</strain>
    </source>
</reference>
<name>A0A2N3G8G4_9ACTN</name>
<keyword evidence="4 5" id="KW-0663">Pyridoxal phosphate</keyword>
<comment type="subcellular location">
    <subcellularLocation>
        <location evidence="5">Cytoplasm</location>
    </subcellularLocation>
</comment>
<evidence type="ECO:0000256" key="1">
    <source>
        <dbReference type="ARBA" id="ARBA00022576"/>
    </source>
</evidence>
<dbReference type="PANTHER" id="PTHR11986:SF79">
    <property type="entry name" value="ACETYLORNITHINE AMINOTRANSFERASE, MITOCHONDRIAL"/>
    <property type="match status" value="1"/>
</dbReference>
<comment type="cofactor">
    <cofactor evidence="5">
        <name>pyridoxal 5'-phosphate</name>
        <dbReference type="ChEBI" id="CHEBI:597326"/>
    </cofactor>
    <text evidence="5">Binds 1 pyridoxal phosphate per subunit.</text>
</comment>
<feature type="binding site" evidence="5">
    <location>
        <position position="282"/>
    </location>
    <ligand>
        <name>N(2)-acetyl-L-ornithine</name>
        <dbReference type="ChEBI" id="CHEBI:57805"/>
    </ligand>
</feature>
<dbReference type="InterPro" id="IPR015421">
    <property type="entry name" value="PyrdxlP-dep_Trfase_major"/>
</dbReference>
<dbReference type="PROSITE" id="PS00600">
    <property type="entry name" value="AA_TRANSFER_CLASS_3"/>
    <property type="match status" value="1"/>
</dbReference>
<dbReference type="AlphaFoldDB" id="A0A2N3G8G4"/>
<comment type="catalytic activity">
    <reaction evidence="5">
        <text>N(2)-acetyl-L-ornithine + 2-oxoglutarate = N-acetyl-L-glutamate 5-semialdehyde + L-glutamate</text>
        <dbReference type="Rhea" id="RHEA:18049"/>
        <dbReference type="ChEBI" id="CHEBI:16810"/>
        <dbReference type="ChEBI" id="CHEBI:29123"/>
        <dbReference type="ChEBI" id="CHEBI:29985"/>
        <dbReference type="ChEBI" id="CHEBI:57805"/>
        <dbReference type="EC" id="2.6.1.11"/>
    </reaction>
</comment>
<dbReference type="SUPFAM" id="SSF53383">
    <property type="entry name" value="PLP-dependent transferases"/>
    <property type="match status" value="1"/>
</dbReference>
<evidence type="ECO:0000256" key="5">
    <source>
        <dbReference type="HAMAP-Rule" id="MF_01107"/>
    </source>
</evidence>
<organism evidence="6 7">
    <name type="scientific">Candidatus Anoxymicrobium japonicum</name>
    <dbReference type="NCBI Taxonomy" id="2013648"/>
    <lineage>
        <taxon>Bacteria</taxon>
        <taxon>Bacillati</taxon>
        <taxon>Actinomycetota</taxon>
        <taxon>Candidatus Geothermincolia</taxon>
        <taxon>Candidatus Geothermincolales</taxon>
        <taxon>Candidatus Anoxymicrobiaceae</taxon>
        <taxon>Candidatus Anoxymicrobium</taxon>
    </lineage>
</organism>
<evidence type="ECO:0000313" key="7">
    <source>
        <dbReference type="Proteomes" id="UP000233654"/>
    </source>
</evidence>
<feature type="binding site" evidence="5">
    <location>
        <position position="140"/>
    </location>
    <ligand>
        <name>pyridoxal 5'-phosphate</name>
        <dbReference type="ChEBI" id="CHEBI:597326"/>
    </ligand>
</feature>
<dbReference type="GO" id="GO:0003992">
    <property type="term" value="F:N2-acetyl-L-ornithine:2-oxoglutarate 5-aminotransferase activity"/>
    <property type="evidence" value="ECO:0007669"/>
    <property type="project" value="UniProtKB-UniRule"/>
</dbReference>
<keyword evidence="5" id="KW-0055">Arginine biosynthesis</keyword>
<evidence type="ECO:0000313" key="6">
    <source>
        <dbReference type="EMBL" id="PKQ28894.1"/>
    </source>
</evidence>
<feature type="binding site" evidence="5">
    <location>
        <begin position="108"/>
        <end position="109"/>
    </location>
    <ligand>
        <name>pyridoxal 5'-phosphate</name>
        <dbReference type="ChEBI" id="CHEBI:597326"/>
    </ligand>
</feature>
<accession>A0A2N3G8G4</accession>
<dbReference type="EMBL" id="PHEX01000003">
    <property type="protein sequence ID" value="PKQ28894.1"/>
    <property type="molecule type" value="Genomic_DNA"/>
</dbReference>
<evidence type="ECO:0000256" key="3">
    <source>
        <dbReference type="ARBA" id="ARBA00022679"/>
    </source>
</evidence>
<gene>
    <name evidence="5" type="primary">argD</name>
    <name evidence="6" type="ORF">CVT63_00505</name>
</gene>
<dbReference type="EC" id="2.6.1.11" evidence="5"/>
<keyword evidence="5" id="KW-0963">Cytoplasm</keyword>
<dbReference type="Pfam" id="PF00202">
    <property type="entry name" value="Aminotran_3"/>
    <property type="match status" value="1"/>
</dbReference>
<dbReference type="GO" id="GO:0006526">
    <property type="term" value="P:L-arginine biosynthetic process"/>
    <property type="evidence" value="ECO:0007669"/>
    <property type="project" value="UniProtKB-UniRule"/>
</dbReference>
<feature type="modified residue" description="N6-(pyridoxal phosphate)lysine" evidence="5">
    <location>
        <position position="254"/>
    </location>
</feature>
<comment type="similarity">
    <text evidence="5">Belongs to the class-III pyridoxal-phosphate-dependent aminotransferase family. ArgD subfamily.</text>
</comment>
<keyword evidence="1 5" id="KW-0032">Aminotransferase</keyword>
<evidence type="ECO:0000256" key="2">
    <source>
        <dbReference type="ARBA" id="ARBA00022605"/>
    </source>
</evidence>
<comment type="caution">
    <text evidence="6">The sequence shown here is derived from an EMBL/GenBank/DDBJ whole genome shotgun (WGS) entry which is preliminary data.</text>
</comment>
<dbReference type="NCBIfam" id="TIGR00707">
    <property type="entry name" value="argD"/>
    <property type="match status" value="1"/>
</dbReference>